<dbReference type="InterPro" id="IPR036691">
    <property type="entry name" value="Endo/exonu/phosph_ase_sf"/>
</dbReference>
<dbReference type="PANTHER" id="PTHR23227">
    <property type="entry name" value="BUCENTAUR RELATED"/>
    <property type="match status" value="1"/>
</dbReference>
<name>A0A6J2X7X6_SITOR</name>
<dbReference type="AlphaFoldDB" id="A0A6J2X7X6"/>
<dbReference type="GO" id="GO:0003824">
    <property type="term" value="F:catalytic activity"/>
    <property type="evidence" value="ECO:0007669"/>
    <property type="project" value="InterPro"/>
</dbReference>
<feature type="domain" description="Endonuclease/exonuclease/phosphatase" evidence="1">
    <location>
        <begin position="67"/>
        <end position="300"/>
    </location>
</feature>
<dbReference type="Pfam" id="PF03372">
    <property type="entry name" value="Exo_endo_phos"/>
    <property type="match status" value="1"/>
</dbReference>
<protein>
    <submittedName>
        <fullName evidence="3">Craniofacial development protein 2-like</fullName>
    </submittedName>
</protein>
<dbReference type="KEGG" id="soy:115875721"/>
<dbReference type="InterPro" id="IPR027124">
    <property type="entry name" value="Swc5/CFDP1/2"/>
</dbReference>
<reference evidence="3" key="1">
    <citation type="submission" date="2025-08" db="UniProtKB">
        <authorList>
            <consortium name="RefSeq"/>
        </authorList>
    </citation>
    <scope>IDENTIFICATION</scope>
    <source>
        <tissue evidence="3">Gonads</tissue>
    </source>
</reference>
<dbReference type="SUPFAM" id="SSF56219">
    <property type="entry name" value="DNase I-like"/>
    <property type="match status" value="1"/>
</dbReference>
<dbReference type="InterPro" id="IPR005135">
    <property type="entry name" value="Endo/exonuclease/phosphatase"/>
</dbReference>
<proteinExistence type="predicted"/>
<dbReference type="OrthoDB" id="6776014at2759"/>
<keyword evidence="2" id="KW-1185">Reference proteome</keyword>
<dbReference type="Gene3D" id="3.60.10.10">
    <property type="entry name" value="Endonuclease/exonuclease/phosphatase"/>
    <property type="match status" value="1"/>
</dbReference>
<accession>A0A6J2X7X6</accession>
<dbReference type="RefSeq" id="XP_030747095.1">
    <property type="nucleotide sequence ID" value="XM_030891235.1"/>
</dbReference>
<dbReference type="PANTHER" id="PTHR23227:SF85">
    <property type="entry name" value="CRANIOFACIAL DEVELOPMENT PROTEIN 2"/>
    <property type="match status" value="1"/>
</dbReference>
<dbReference type="Proteomes" id="UP000504635">
    <property type="component" value="Unplaced"/>
</dbReference>
<evidence type="ECO:0000313" key="3">
    <source>
        <dbReference type="RefSeq" id="XP_030747095.1"/>
    </source>
</evidence>
<organism evidence="2 3">
    <name type="scientific">Sitophilus oryzae</name>
    <name type="common">Rice weevil</name>
    <name type="synonym">Curculio oryzae</name>
    <dbReference type="NCBI Taxonomy" id="7048"/>
    <lineage>
        <taxon>Eukaryota</taxon>
        <taxon>Metazoa</taxon>
        <taxon>Ecdysozoa</taxon>
        <taxon>Arthropoda</taxon>
        <taxon>Hexapoda</taxon>
        <taxon>Insecta</taxon>
        <taxon>Pterygota</taxon>
        <taxon>Neoptera</taxon>
        <taxon>Endopterygota</taxon>
        <taxon>Coleoptera</taxon>
        <taxon>Polyphaga</taxon>
        <taxon>Cucujiformia</taxon>
        <taxon>Curculionidae</taxon>
        <taxon>Dryophthorinae</taxon>
        <taxon>Sitophilus</taxon>
    </lineage>
</organism>
<evidence type="ECO:0000259" key="1">
    <source>
        <dbReference type="Pfam" id="PF03372"/>
    </source>
</evidence>
<dbReference type="GeneID" id="115875721"/>
<dbReference type="InParanoid" id="A0A6J2X7X6"/>
<evidence type="ECO:0000313" key="2">
    <source>
        <dbReference type="Proteomes" id="UP000504635"/>
    </source>
</evidence>
<gene>
    <name evidence="3" type="primary">LOC115875721</name>
</gene>
<dbReference type="CDD" id="cd09076">
    <property type="entry name" value="L1-EN"/>
    <property type="match status" value="1"/>
</dbReference>
<sequence>MANRNERLSCDPDDDRRCLASRASSVKLATGHVDVDLWASRVKCTTRSHGHVRGREVMPARNQMQIATWNIRGAKQVGKLKIILNEISRCTVNICGLSETHWKGNGHYKSENYTIYYSGQEDGSSNGVAFAVSDKINKYVVGYEAVSSRIITMRLSCKPCNLNLIQIHAPTTDADDGEIEGFYTSLETVFSRFSSKEVTIIMGDFNSKIGETIQDNHIRSTVGKYGLGIRNERGERLIQFCLDNNLSICNSLFQQRRLYTWTSPNGIHRNQIDYILIKNRWRSSILSTKTLPEADCGSDHQLLQSTFRLKLKVPNRKVTRVVPPLINNEAFRERLENELNNQQSVTSSIQTST</sequence>